<evidence type="ECO:0000313" key="2">
    <source>
        <dbReference type="EMBL" id="JAE16303.1"/>
    </source>
</evidence>
<organism evidence="2">
    <name type="scientific">Arundo donax</name>
    <name type="common">Giant reed</name>
    <name type="synonym">Donax arundinaceus</name>
    <dbReference type="NCBI Taxonomy" id="35708"/>
    <lineage>
        <taxon>Eukaryota</taxon>
        <taxon>Viridiplantae</taxon>
        <taxon>Streptophyta</taxon>
        <taxon>Embryophyta</taxon>
        <taxon>Tracheophyta</taxon>
        <taxon>Spermatophyta</taxon>
        <taxon>Magnoliopsida</taxon>
        <taxon>Liliopsida</taxon>
        <taxon>Poales</taxon>
        <taxon>Poaceae</taxon>
        <taxon>PACMAD clade</taxon>
        <taxon>Arundinoideae</taxon>
        <taxon>Arundineae</taxon>
        <taxon>Arundo</taxon>
    </lineage>
</organism>
<name>A0A0A9G6I6_ARUDO</name>
<dbReference type="EMBL" id="GBRH01181593">
    <property type="protein sequence ID" value="JAE16303.1"/>
    <property type="molecule type" value="Transcribed_RNA"/>
</dbReference>
<accession>A0A0A9G6I6</accession>
<reference evidence="2" key="2">
    <citation type="journal article" date="2015" name="Data Brief">
        <title>Shoot transcriptome of the giant reed, Arundo donax.</title>
        <authorList>
            <person name="Barrero R.A."/>
            <person name="Guerrero F.D."/>
            <person name="Moolhuijzen P."/>
            <person name="Goolsby J.A."/>
            <person name="Tidwell J."/>
            <person name="Bellgard S.E."/>
            <person name="Bellgard M.I."/>
        </authorList>
    </citation>
    <scope>NUCLEOTIDE SEQUENCE</scope>
    <source>
        <tissue evidence="2">Shoot tissue taken approximately 20 cm above the soil surface</tissue>
    </source>
</reference>
<protein>
    <submittedName>
        <fullName evidence="2">Uncharacterized protein</fullName>
    </submittedName>
</protein>
<dbReference type="AlphaFoldDB" id="A0A0A9G6I6"/>
<proteinExistence type="predicted"/>
<reference evidence="2" key="1">
    <citation type="submission" date="2014-09" db="EMBL/GenBank/DDBJ databases">
        <authorList>
            <person name="Magalhaes I.L.F."/>
            <person name="Oliveira U."/>
            <person name="Santos F.R."/>
            <person name="Vidigal T.H.D.A."/>
            <person name="Brescovit A.D."/>
            <person name="Santos A.J."/>
        </authorList>
    </citation>
    <scope>NUCLEOTIDE SEQUENCE</scope>
    <source>
        <tissue evidence="2">Shoot tissue taken approximately 20 cm above the soil surface</tissue>
    </source>
</reference>
<evidence type="ECO:0000256" key="1">
    <source>
        <dbReference type="SAM" id="MobiDB-lite"/>
    </source>
</evidence>
<feature type="region of interest" description="Disordered" evidence="1">
    <location>
        <begin position="1"/>
        <end position="50"/>
    </location>
</feature>
<sequence length="50" mass="5256">MMVRRLCSTGAGRGATEPKAKAQAPLFIEEREGSSGSAWPDFAAEDGAFP</sequence>